<evidence type="ECO:0000313" key="2">
    <source>
        <dbReference type="Proteomes" id="UP000010998"/>
    </source>
</evidence>
<dbReference type="Proteomes" id="UP000010998">
    <property type="component" value="Chromosome"/>
</dbReference>
<reference evidence="2" key="1">
    <citation type="submission" date="2012-02" db="EMBL/GenBank/DDBJ databases">
        <title>Complete sequence of Mesorhizobium australicum WSM2073.</title>
        <authorList>
            <person name="Lucas S."/>
            <person name="Han J."/>
            <person name="Lapidus A."/>
            <person name="Cheng J.-F."/>
            <person name="Goodwin L."/>
            <person name="Pitluck S."/>
            <person name="Peters L."/>
            <person name="Gu W."/>
            <person name="Detter J.C."/>
            <person name="Han C."/>
            <person name="Tapia R."/>
            <person name="Land M."/>
            <person name="Hauser L."/>
            <person name="Kyrpides N."/>
            <person name="Ivanova N."/>
            <person name="Pagani I."/>
            <person name="Reeve W.G."/>
            <person name="Howieson J.G."/>
            <person name="Tiwari R.P."/>
            <person name="O'Hara G.W."/>
            <person name="Atkins C.A."/>
            <person name="Ronson C.W."/>
            <person name="Nandasena K.G."/>
            <person name="Woyke T."/>
        </authorList>
    </citation>
    <scope>NUCLEOTIDE SEQUENCE [LARGE SCALE GENOMIC DNA]</scope>
    <source>
        <strain evidence="2">LMG 24608 / HAMBI 3006 / WSM2073</strain>
    </source>
</reference>
<dbReference type="KEGG" id="mam:Mesau_04339"/>
<dbReference type="EMBL" id="CP003358">
    <property type="protein sequence ID" value="AGB46677.1"/>
    <property type="molecule type" value="Genomic_DNA"/>
</dbReference>
<keyword evidence="2" id="KW-1185">Reference proteome</keyword>
<sequence length="116" mass="13031">MAPARKSGASYEIELRRTFMPTSHANVATAHASRYLQQLCKHWAHKFPVEFDPNHGIIDLSLGRTVMDADGAALHITVSTDEPASIERLESVVADHIKRFAFREELAFDWKRAEAA</sequence>
<accession>L0KMK0</accession>
<dbReference type="Pfam" id="PF09981">
    <property type="entry name" value="DUF2218"/>
    <property type="match status" value="1"/>
</dbReference>
<name>L0KMK0_MESAW</name>
<evidence type="ECO:0008006" key="3">
    <source>
        <dbReference type="Google" id="ProtNLM"/>
    </source>
</evidence>
<dbReference type="eggNOG" id="COG3553">
    <property type="taxonomic scope" value="Bacteria"/>
</dbReference>
<dbReference type="AlphaFoldDB" id="L0KMK0"/>
<protein>
    <recommendedName>
        <fullName evidence="3">DUF2218 domain-containing protein</fullName>
    </recommendedName>
</protein>
<dbReference type="Gene3D" id="3.30.310.50">
    <property type="entry name" value="Alpha-D-phosphohexomutase, C-terminal domain"/>
    <property type="match status" value="1"/>
</dbReference>
<gene>
    <name evidence="1" type="ordered locus">Mesau_04339</name>
</gene>
<organism evidence="1 2">
    <name type="scientific">Mesorhizobium australicum (strain HAMBI 3006 / LMG 24608 / WSM2073)</name>
    <dbReference type="NCBI Taxonomy" id="754035"/>
    <lineage>
        <taxon>Bacteria</taxon>
        <taxon>Pseudomonadati</taxon>
        <taxon>Pseudomonadota</taxon>
        <taxon>Alphaproteobacteria</taxon>
        <taxon>Hyphomicrobiales</taxon>
        <taxon>Phyllobacteriaceae</taxon>
        <taxon>Mesorhizobium</taxon>
    </lineage>
</organism>
<dbReference type="HOGENOM" id="CLU_127482_1_1_5"/>
<dbReference type="InterPro" id="IPR014543">
    <property type="entry name" value="UCP028291"/>
</dbReference>
<evidence type="ECO:0000313" key="1">
    <source>
        <dbReference type="EMBL" id="AGB46677.1"/>
    </source>
</evidence>
<dbReference type="PIRSF" id="PIRSF028291">
    <property type="entry name" value="UCP028291"/>
    <property type="match status" value="1"/>
</dbReference>
<proteinExistence type="predicted"/>